<sequence>MKKAFKIIGVSLLIILISGIGIGVYFYQTNPRLQAIVNNDESVLYYFPAKEMKSMDDLNYTESILTVEDSLKIYTYQFQPEIEKKQMSF</sequence>
<feature type="transmembrane region" description="Helical" evidence="1">
    <location>
        <begin position="7"/>
        <end position="27"/>
    </location>
</feature>
<evidence type="ECO:0000256" key="1">
    <source>
        <dbReference type="SAM" id="Phobius"/>
    </source>
</evidence>
<keyword evidence="3" id="KW-1185">Reference proteome</keyword>
<name>A0ABT3RV43_9BACT</name>
<protein>
    <submittedName>
        <fullName evidence="2">Uncharacterized protein</fullName>
    </submittedName>
</protein>
<evidence type="ECO:0000313" key="3">
    <source>
        <dbReference type="Proteomes" id="UP001209885"/>
    </source>
</evidence>
<evidence type="ECO:0000313" key="2">
    <source>
        <dbReference type="EMBL" id="MCX2745503.1"/>
    </source>
</evidence>
<dbReference type="Proteomes" id="UP001209885">
    <property type="component" value="Unassembled WGS sequence"/>
</dbReference>
<proteinExistence type="predicted"/>
<accession>A0ABT3RV43</accession>
<keyword evidence="1" id="KW-1133">Transmembrane helix</keyword>
<dbReference type="EMBL" id="JAPFQN010000010">
    <property type="protein sequence ID" value="MCX2745503.1"/>
    <property type="molecule type" value="Genomic_DNA"/>
</dbReference>
<dbReference type="RefSeq" id="WP_266058094.1">
    <property type="nucleotide sequence ID" value="NZ_JAPFQN010000010.1"/>
</dbReference>
<comment type="caution">
    <text evidence="2">The sequence shown here is derived from an EMBL/GenBank/DDBJ whole genome shotgun (WGS) entry which is preliminary data.</text>
</comment>
<keyword evidence="1" id="KW-0472">Membrane</keyword>
<keyword evidence="1" id="KW-0812">Transmembrane</keyword>
<reference evidence="2 3" key="1">
    <citation type="submission" date="2022-11" db="EMBL/GenBank/DDBJ databases">
        <title>The characterization of three novel Bacteroidetes species and genomic analysis of their roles in tidal elemental geochemical cycles.</title>
        <authorList>
            <person name="Ma K."/>
        </authorList>
    </citation>
    <scope>NUCLEOTIDE SEQUENCE [LARGE SCALE GENOMIC DNA]</scope>
    <source>
        <strain evidence="2 3">M17</strain>
    </source>
</reference>
<gene>
    <name evidence="2" type="ORF">OO013_16605</name>
</gene>
<organism evidence="2 3">
    <name type="scientific">Mangrovivirga halotolerans</name>
    <dbReference type="NCBI Taxonomy" id="2993936"/>
    <lineage>
        <taxon>Bacteria</taxon>
        <taxon>Pseudomonadati</taxon>
        <taxon>Bacteroidota</taxon>
        <taxon>Cytophagia</taxon>
        <taxon>Cytophagales</taxon>
        <taxon>Mangrovivirgaceae</taxon>
        <taxon>Mangrovivirga</taxon>
    </lineage>
</organism>